<feature type="compositionally biased region" description="Basic and acidic residues" evidence="3">
    <location>
        <begin position="279"/>
        <end position="294"/>
    </location>
</feature>
<proteinExistence type="predicted"/>
<sequence>MKIHIFFRQIAQCPKGSRTLNSVESFDSAASRESPSTSDDSRQPSIGLCYTNDKPPLIANRITVRSHSANSRPLKCQTDQSNGRGQRATNIYFNGADAGVPMAIIRQPSNLSGADNDPQRVIHTPVAKQQLIVRSSYYGNAYENTFQVISRVCQPDPISTHYFQAYYPQFHFNSTYSDGEMYDQPPPPHSEEMQARHKFRSSGNNNQHYNEGLTPRMIPPVPPSTAPTSRRRFGRSNYESEAISGDEKDEEEEENGSERGGTLSRKQPSLPTGVLVNRHSRESLDCNDAHEKTPVPRGSTPARTIAPSYPLPNLPKPVSKAKLTRRQTVGAIQTLAQTSSNFELTQGALRLKRVARPDLEQERHRDTSLRITIHESKNLPSHRRYFCDICLDRKLYARTTSKLSKETVFWGECFDLNNLTELNFITINLYREAELTKDPPKRRKPSKSQNKLIAFLTIAISDLSSKYETQQWHTMTPGYMLPPSENLHTNPISPRSSIRQSMGSFNTQDSLQCNLDINASCSSAKRSISLVGPPPTNILTNRIRRPSKHNLGGSESGMNTSQNSSGSGGSGGNSALHPQIRLAVKYQSIDVLPLHCYDDLRKLVVGKSTAFVQYLEPLLPTKRKEEVARCLVNIHEKAPESNITEFLAPLIDHELDTSDNLSLLFRSNSIGSKAVECYIKLVGAEYLQKLLQGFIENLLTSNEDLEVDVARLTGQSWPPPSESGIVSSITDLDANILQRNQTALTNCVTTVFNRLQTSLTYFPAELRETLASIRQTVEQRHGQEVGDQLVSGCLFLRYICPAIHGPTLFGLTNTVPDDPRVSRNLTLLAKVLQTIANFSHFEAKENYMRFLNSFVQSMQEEMHQFLRAVSTLDDDEDSPKIWKRQKTSVSTCHNNIDLGYELTVLYGHLSAILEEHPKVPDCLAELPEVLADIEHLLSKPSLSQSVSNLANSTRSGTSTSLEDAVAVRNSAFRFHSTVTPPFLNRLRVTLAEQPSIPVSFSTLGGDYTPKCVSPGREQRCGFEISSPSTEGMTHQQAFFGDSFEPGIEDSRGADVESISETEASASLQRCKEVDNCDTDNSGTTSTTKTLPTPPQKWSSGPELHTDSPVILKFPPPPPAFPQQQKDKGLGGSSTNIRMGTRALRMSRERDLTGNIESGPLTRNGEAGRDDIQLSTVPVILQCETSVVTGDHTATTCHGVVDVGKGAADGSVLSVDSAASYESSTASSSSCLSIMPRANNDTVSVNDGGQGVFVAENAHYFELPTDQSTSAVIQRRSRISCSNSSTTNSNNNDPALLSRVHQLLFGGGSGSGNDYQNVRGIVRPAPSTSSRKIEKQREESEVDPRKVGSTQLEELQQRLRAMGEHLNEDRQEMQKAVASNMLMMEGQERCINELIKEIKRLQILQGTATVTTSPPDPPPLTPTATTNRRNNLHGSTPPSRRSSSKSWW</sequence>
<reference evidence="7" key="1">
    <citation type="submission" date="2016-04" db="UniProtKB">
        <authorList>
            <consortium name="WormBaseParasite"/>
        </authorList>
    </citation>
    <scope>IDENTIFICATION</scope>
</reference>
<feature type="region of interest" description="Disordered" evidence="3">
    <location>
        <begin position="1307"/>
        <end position="1348"/>
    </location>
</feature>
<organism evidence="7">
    <name type="scientific">Taenia asiatica</name>
    <name type="common">Asian tapeworm</name>
    <dbReference type="NCBI Taxonomy" id="60517"/>
    <lineage>
        <taxon>Eukaryota</taxon>
        <taxon>Metazoa</taxon>
        <taxon>Spiralia</taxon>
        <taxon>Lophotrochozoa</taxon>
        <taxon>Platyhelminthes</taxon>
        <taxon>Cestoda</taxon>
        <taxon>Eucestoda</taxon>
        <taxon>Cyclophyllidea</taxon>
        <taxon>Taeniidae</taxon>
        <taxon>Taenia</taxon>
    </lineage>
</organism>
<feature type="compositionally biased region" description="Low complexity" evidence="3">
    <location>
        <begin position="556"/>
        <end position="565"/>
    </location>
</feature>
<dbReference type="PANTHER" id="PTHR10194">
    <property type="entry name" value="RAS GTPASE-ACTIVATING PROTEINS"/>
    <property type="match status" value="1"/>
</dbReference>
<feature type="region of interest" description="Disordered" evidence="3">
    <location>
        <begin position="532"/>
        <end position="574"/>
    </location>
</feature>
<dbReference type="GO" id="GO:0005096">
    <property type="term" value="F:GTPase activator activity"/>
    <property type="evidence" value="ECO:0007669"/>
    <property type="project" value="UniProtKB-KW"/>
</dbReference>
<feature type="region of interest" description="Disordered" evidence="3">
    <location>
        <begin position="1405"/>
        <end position="1447"/>
    </location>
</feature>
<feature type="region of interest" description="Disordered" evidence="3">
    <location>
        <begin position="24"/>
        <end position="53"/>
    </location>
</feature>
<feature type="compositionally biased region" description="Low complexity" evidence="3">
    <location>
        <begin position="1434"/>
        <end position="1447"/>
    </location>
</feature>
<evidence type="ECO:0000256" key="3">
    <source>
        <dbReference type="SAM" id="MobiDB-lite"/>
    </source>
</evidence>
<evidence type="ECO:0000259" key="4">
    <source>
        <dbReference type="PROSITE" id="PS50018"/>
    </source>
</evidence>
<dbReference type="InterPro" id="IPR008936">
    <property type="entry name" value="Rho_GTPase_activation_prot"/>
</dbReference>
<feature type="coiled-coil region" evidence="2">
    <location>
        <begin position="1351"/>
        <end position="1403"/>
    </location>
</feature>
<evidence type="ECO:0000313" key="5">
    <source>
        <dbReference type="EMBL" id="VDK22989.1"/>
    </source>
</evidence>
<dbReference type="Gene3D" id="1.10.506.10">
    <property type="entry name" value="GTPase Activation - p120gap, domain 1"/>
    <property type="match status" value="1"/>
</dbReference>
<evidence type="ECO:0000313" key="6">
    <source>
        <dbReference type="Proteomes" id="UP000282613"/>
    </source>
</evidence>
<dbReference type="SUPFAM" id="SSF48350">
    <property type="entry name" value="GTPase activation domain, GAP"/>
    <property type="match status" value="1"/>
</dbReference>
<keyword evidence="2" id="KW-0175">Coiled coil</keyword>
<dbReference type="Proteomes" id="UP000282613">
    <property type="component" value="Unassembled WGS sequence"/>
</dbReference>
<name>A0A0R3VVI7_TAEAS</name>
<dbReference type="STRING" id="60517.A0A0R3VVI7"/>
<dbReference type="PANTHER" id="PTHR10194:SF60">
    <property type="entry name" value="RAS GTPASE-ACTIVATING PROTEIN RASKOL"/>
    <property type="match status" value="1"/>
</dbReference>
<evidence type="ECO:0000313" key="7">
    <source>
        <dbReference type="WBParaSite" id="TASK_0000140101-mRNA-1"/>
    </source>
</evidence>
<feature type="region of interest" description="Disordered" evidence="3">
    <location>
        <begin position="1074"/>
        <end position="1102"/>
    </location>
</feature>
<protein>
    <submittedName>
        <fullName evidence="7">Ras-GAP domain-containing protein</fullName>
    </submittedName>
</protein>
<dbReference type="OrthoDB" id="5572587at2759"/>
<evidence type="ECO:0000256" key="2">
    <source>
        <dbReference type="SAM" id="Coils"/>
    </source>
</evidence>
<dbReference type="InterPro" id="IPR001936">
    <property type="entry name" value="RasGAP_dom"/>
</dbReference>
<keyword evidence="6" id="KW-1185">Reference proteome</keyword>
<keyword evidence="1" id="KW-0343">GTPase activation</keyword>
<feature type="domain" description="Ras-GAP" evidence="4">
    <location>
        <begin position="643"/>
        <end position="837"/>
    </location>
</feature>
<dbReference type="EMBL" id="UYRS01000345">
    <property type="protein sequence ID" value="VDK22989.1"/>
    <property type="molecule type" value="Genomic_DNA"/>
</dbReference>
<gene>
    <name evidence="5" type="ORF">TASK_LOCUS1402</name>
</gene>
<dbReference type="PROSITE" id="PS50018">
    <property type="entry name" value="RAS_GTPASE_ACTIV_2"/>
    <property type="match status" value="1"/>
</dbReference>
<dbReference type="Pfam" id="PF00616">
    <property type="entry name" value="RasGAP"/>
    <property type="match status" value="1"/>
</dbReference>
<dbReference type="InterPro" id="IPR039360">
    <property type="entry name" value="Ras_GTPase"/>
</dbReference>
<dbReference type="WBParaSite" id="TASK_0000140101-mRNA-1">
    <property type="protein sequence ID" value="TASK_0000140101-mRNA-1"/>
    <property type="gene ID" value="TASK_0000140101"/>
</dbReference>
<feature type="compositionally biased region" description="Basic and acidic residues" evidence="3">
    <location>
        <begin position="1330"/>
        <end position="1345"/>
    </location>
</feature>
<reference evidence="5 6" key="2">
    <citation type="submission" date="2018-11" db="EMBL/GenBank/DDBJ databases">
        <authorList>
            <consortium name="Pathogen Informatics"/>
        </authorList>
    </citation>
    <scope>NUCLEOTIDE SEQUENCE [LARGE SCALE GENOMIC DNA]</scope>
</reference>
<feature type="region of interest" description="Disordered" evidence="3">
    <location>
        <begin position="177"/>
        <end position="317"/>
    </location>
</feature>
<dbReference type="SMART" id="SM00323">
    <property type="entry name" value="RasGAP"/>
    <property type="match status" value="1"/>
</dbReference>
<accession>A0A0R3VVI7</accession>
<evidence type="ECO:0000256" key="1">
    <source>
        <dbReference type="ARBA" id="ARBA00022468"/>
    </source>
</evidence>